<sequence>MAGTLGWAQLANHWSPGRSRTRKSVSTINADIALFNVAVRTIDQYISDQHLDLVQLSAKVVAAIPIAVATKSIIRVGLHRPFSSSLIPRSSWKISA</sequence>
<evidence type="ECO:0000313" key="1">
    <source>
        <dbReference type="EMBL" id="SCZ85135.1"/>
    </source>
</evidence>
<name>A0A1G5SD74_9PROT</name>
<protein>
    <submittedName>
        <fullName evidence="1">Uncharacterized protein</fullName>
    </submittedName>
</protein>
<reference evidence="1 2" key="1">
    <citation type="submission" date="2016-10" db="EMBL/GenBank/DDBJ databases">
        <authorList>
            <person name="de Groot N.N."/>
        </authorList>
    </citation>
    <scope>NUCLEOTIDE SEQUENCE [LARGE SCALE GENOMIC DNA]</scope>
    <source>
        <strain evidence="1">1</strain>
    </source>
</reference>
<proteinExistence type="predicted"/>
<gene>
    <name evidence="1" type="ORF">NSMM_340071</name>
</gene>
<organism evidence="1 2">
    <name type="scientific">Nitrosomonas mobilis</name>
    <dbReference type="NCBI Taxonomy" id="51642"/>
    <lineage>
        <taxon>Bacteria</taxon>
        <taxon>Pseudomonadati</taxon>
        <taxon>Pseudomonadota</taxon>
        <taxon>Betaproteobacteria</taxon>
        <taxon>Nitrosomonadales</taxon>
        <taxon>Nitrosomonadaceae</taxon>
        <taxon>Nitrosomonas</taxon>
    </lineage>
</organism>
<dbReference type="AlphaFoldDB" id="A0A1G5SD74"/>
<evidence type="ECO:0000313" key="2">
    <source>
        <dbReference type="Proteomes" id="UP000198729"/>
    </source>
</evidence>
<accession>A0A1G5SD74</accession>
<dbReference type="EMBL" id="FMWO01000041">
    <property type="protein sequence ID" value="SCZ85135.1"/>
    <property type="molecule type" value="Genomic_DNA"/>
</dbReference>
<keyword evidence="2" id="KW-1185">Reference proteome</keyword>
<dbReference type="Proteomes" id="UP000198729">
    <property type="component" value="Unassembled WGS sequence"/>
</dbReference>
<dbReference type="STRING" id="51642.NSMM_340071"/>